<feature type="non-terminal residue" evidence="1">
    <location>
        <position position="1"/>
    </location>
</feature>
<protein>
    <submittedName>
        <fullName evidence="1">Conotoxin</fullName>
    </submittedName>
</protein>
<organism evidence="1">
    <name type="scientific">Conus betulinus</name>
    <name type="common">Beech cone</name>
    <dbReference type="NCBI Taxonomy" id="89764"/>
    <lineage>
        <taxon>Eukaryota</taxon>
        <taxon>Metazoa</taxon>
        <taxon>Spiralia</taxon>
        <taxon>Lophotrochozoa</taxon>
        <taxon>Mollusca</taxon>
        <taxon>Gastropoda</taxon>
        <taxon>Caenogastropoda</taxon>
        <taxon>Neogastropoda</taxon>
        <taxon>Conoidea</taxon>
        <taxon>Conidae</taxon>
        <taxon>Conus</taxon>
        <taxon>Dendroconus</taxon>
    </lineage>
</organism>
<accession>A0A142C1Q9</accession>
<reference evidence="1" key="1">
    <citation type="submission" date="2015-12" db="EMBL/GenBank/DDBJ databases">
        <title>High throughput identification of novel conotoxins from the Chinese tubular cone snail Conus betulinus by multitranscriptome sequencing.</title>
        <authorList>
            <person name="Ruan Z."/>
            <person name="Peng C."/>
            <person name="Shi Q."/>
            <person name="Yao G."/>
            <person name="Gao B.-M."/>
        </authorList>
    </citation>
    <scope>NUCLEOTIDE SEQUENCE</scope>
</reference>
<dbReference type="EMBL" id="KU564012">
    <property type="protein sequence ID" value="AMP44760.1"/>
    <property type="molecule type" value="mRNA"/>
</dbReference>
<dbReference type="AlphaFoldDB" id="A0A142C1Q9"/>
<proteinExistence type="evidence at transcript level"/>
<name>A0A142C1Q9_CONBE</name>
<sequence>CVSVCVCANNVKQTLQRLLNKRNCCPDSPPCCKLLDERLKTCICVCLYMGYST</sequence>
<evidence type="ECO:0000313" key="1">
    <source>
        <dbReference type="EMBL" id="AMP44760.1"/>
    </source>
</evidence>